<accession>A0ABZ0RE74</accession>
<sequence>MRKHDLRQFRAMAALLITGAIAPTHCISHAQAPQRVASYQSLETSSKTRSKAPRNLTRWHMGARLILVQNGKFQPIDVSEVSQYDEAVFLSDNSALSYNISAGPHDYIVDLGKFVRVSRFFLNNQSAAGTFKVLVSDTLEDLKSDTWLQLSNDIAFEKGVIPSVTFPEIEIRYILLRFNIDSAGTIGNFGATGGTY</sequence>
<keyword evidence="2" id="KW-1185">Reference proteome</keyword>
<evidence type="ECO:0008006" key="3">
    <source>
        <dbReference type="Google" id="ProtNLM"/>
    </source>
</evidence>
<reference evidence="1 2" key="1">
    <citation type="submission" date="2023-11" db="EMBL/GenBank/DDBJ databases">
        <title>Coraliomargarita sp. nov., isolated from marine algae.</title>
        <authorList>
            <person name="Lee J.K."/>
            <person name="Baek J.H."/>
            <person name="Kim J.M."/>
            <person name="Choi D.G."/>
            <person name="Jeon C.O."/>
        </authorList>
    </citation>
    <scope>NUCLEOTIDE SEQUENCE [LARGE SCALE GENOMIC DNA]</scope>
    <source>
        <strain evidence="1 2">J2-16</strain>
    </source>
</reference>
<dbReference type="RefSeq" id="WP_319831239.1">
    <property type="nucleotide sequence ID" value="NZ_CP138858.1"/>
</dbReference>
<evidence type="ECO:0000313" key="2">
    <source>
        <dbReference type="Proteomes" id="UP001324993"/>
    </source>
</evidence>
<proteinExistence type="predicted"/>
<protein>
    <recommendedName>
        <fullName evidence="3">Discoidin domain-containing protein</fullName>
    </recommendedName>
</protein>
<name>A0ABZ0RE74_9BACT</name>
<dbReference type="EMBL" id="CP138858">
    <property type="protein sequence ID" value="WPJ94301.1"/>
    <property type="molecule type" value="Genomic_DNA"/>
</dbReference>
<organism evidence="1 2">
    <name type="scientific">Coraliomargarita algicola</name>
    <dbReference type="NCBI Taxonomy" id="3092156"/>
    <lineage>
        <taxon>Bacteria</taxon>
        <taxon>Pseudomonadati</taxon>
        <taxon>Verrucomicrobiota</taxon>
        <taxon>Opitutia</taxon>
        <taxon>Puniceicoccales</taxon>
        <taxon>Coraliomargaritaceae</taxon>
        <taxon>Coraliomargarita</taxon>
    </lineage>
</organism>
<dbReference type="Proteomes" id="UP001324993">
    <property type="component" value="Chromosome"/>
</dbReference>
<gene>
    <name evidence="1" type="ORF">SH580_12730</name>
</gene>
<evidence type="ECO:0000313" key="1">
    <source>
        <dbReference type="EMBL" id="WPJ94301.1"/>
    </source>
</evidence>